<dbReference type="EMBL" id="CAMPGE010006138">
    <property type="protein sequence ID" value="CAI2364984.1"/>
    <property type="molecule type" value="Genomic_DNA"/>
</dbReference>
<name>A0AAD1UGK9_EUPCR</name>
<comment type="caution">
    <text evidence="1">The sequence shown here is derived from an EMBL/GenBank/DDBJ whole genome shotgun (WGS) entry which is preliminary data.</text>
</comment>
<evidence type="ECO:0000313" key="1">
    <source>
        <dbReference type="EMBL" id="CAI2364984.1"/>
    </source>
</evidence>
<dbReference type="Proteomes" id="UP001295684">
    <property type="component" value="Unassembled WGS sequence"/>
</dbReference>
<accession>A0AAD1UGK9</accession>
<evidence type="ECO:0000313" key="2">
    <source>
        <dbReference type="Proteomes" id="UP001295684"/>
    </source>
</evidence>
<proteinExistence type="predicted"/>
<protein>
    <submittedName>
        <fullName evidence="1">Uncharacterized protein</fullName>
    </submittedName>
</protein>
<gene>
    <name evidence="1" type="ORF">ECRASSUSDP1_LOCUS6334</name>
</gene>
<sequence length="139" mass="16103">MDIQKGILANSLRNKLNFLSPLSHRPKLTNVRTGRSKIPITFNRNSSRKNPKITVTTVKKLDIFKNSKMPAISVSRYSDLDGDYTKEVGLRFRRSSNQLMLFIISCYEAFMKFSKLTDLLFSHFGSNAYYYRGLIICRH</sequence>
<keyword evidence="2" id="KW-1185">Reference proteome</keyword>
<organism evidence="1 2">
    <name type="scientific">Euplotes crassus</name>
    <dbReference type="NCBI Taxonomy" id="5936"/>
    <lineage>
        <taxon>Eukaryota</taxon>
        <taxon>Sar</taxon>
        <taxon>Alveolata</taxon>
        <taxon>Ciliophora</taxon>
        <taxon>Intramacronucleata</taxon>
        <taxon>Spirotrichea</taxon>
        <taxon>Hypotrichia</taxon>
        <taxon>Euplotida</taxon>
        <taxon>Euplotidae</taxon>
        <taxon>Moneuplotes</taxon>
    </lineage>
</organism>
<dbReference type="AlphaFoldDB" id="A0AAD1UGK9"/>
<reference evidence="1" key="1">
    <citation type="submission" date="2023-07" db="EMBL/GenBank/DDBJ databases">
        <authorList>
            <consortium name="AG Swart"/>
            <person name="Singh M."/>
            <person name="Singh A."/>
            <person name="Seah K."/>
            <person name="Emmerich C."/>
        </authorList>
    </citation>
    <scope>NUCLEOTIDE SEQUENCE</scope>
    <source>
        <strain evidence="1">DP1</strain>
    </source>
</reference>